<dbReference type="SUPFAM" id="SSF50249">
    <property type="entry name" value="Nucleic acid-binding proteins"/>
    <property type="match status" value="1"/>
</dbReference>
<proteinExistence type="predicted"/>
<dbReference type="Proteomes" id="UP000242715">
    <property type="component" value="Unassembled WGS sequence"/>
</dbReference>
<reference evidence="2" key="1">
    <citation type="journal article" date="2017" name="Front. Plant Sci.">
        <title>Climate Clever Clovers: New Paradigm to Reduce the Environmental Footprint of Ruminants by Breeding Low Methanogenic Forages Utilizing Haplotype Variation.</title>
        <authorList>
            <person name="Kaur P."/>
            <person name="Appels R."/>
            <person name="Bayer P.E."/>
            <person name="Keeble-Gagnere G."/>
            <person name="Wang J."/>
            <person name="Hirakawa H."/>
            <person name="Shirasawa K."/>
            <person name="Vercoe P."/>
            <person name="Stefanova K."/>
            <person name="Durmic Z."/>
            <person name="Nichols P."/>
            <person name="Revell C."/>
            <person name="Isobe S.N."/>
            <person name="Edwards D."/>
            <person name="Erskine W."/>
        </authorList>
    </citation>
    <scope>NUCLEOTIDE SEQUENCE [LARGE SCALE GENOMIC DNA]</scope>
    <source>
        <strain evidence="2">cv. Daliak</strain>
    </source>
</reference>
<accession>A0A2Z6MMC9</accession>
<evidence type="ECO:0000313" key="1">
    <source>
        <dbReference type="EMBL" id="GAU24575.1"/>
    </source>
</evidence>
<dbReference type="OrthoDB" id="1432693at2759"/>
<sequence>MGKVCKKFDDLADILPNKEAIRIKVVCFVYGSGYYRTTLHPYKLIFQLKTKIQVVINSAISNYGPSLTNLAEVCAHQHDYEYLVDVGLLTGISVEREYIREGKIIKMIIIEFTDASGKCECALFGHYVDELNKKMGKENEGLPVVIQFAKVKIFRDKTLIQNVINTTRIFVNPDIPEAEALKKGFVADSDFSKCTESSK</sequence>
<dbReference type="AlphaFoldDB" id="A0A2Z6MMC9"/>
<name>A0A2Z6MMC9_TRISU</name>
<evidence type="ECO:0000313" key="2">
    <source>
        <dbReference type="Proteomes" id="UP000242715"/>
    </source>
</evidence>
<protein>
    <recommendedName>
        <fullName evidence="3">DUF223 domain-containing protein</fullName>
    </recommendedName>
</protein>
<gene>
    <name evidence="1" type="ORF">TSUD_149160</name>
</gene>
<organism evidence="1 2">
    <name type="scientific">Trifolium subterraneum</name>
    <name type="common">Subterranean clover</name>
    <dbReference type="NCBI Taxonomy" id="3900"/>
    <lineage>
        <taxon>Eukaryota</taxon>
        <taxon>Viridiplantae</taxon>
        <taxon>Streptophyta</taxon>
        <taxon>Embryophyta</taxon>
        <taxon>Tracheophyta</taxon>
        <taxon>Spermatophyta</taxon>
        <taxon>Magnoliopsida</taxon>
        <taxon>eudicotyledons</taxon>
        <taxon>Gunneridae</taxon>
        <taxon>Pentapetalae</taxon>
        <taxon>rosids</taxon>
        <taxon>fabids</taxon>
        <taxon>Fabales</taxon>
        <taxon>Fabaceae</taxon>
        <taxon>Papilionoideae</taxon>
        <taxon>50 kb inversion clade</taxon>
        <taxon>NPAAA clade</taxon>
        <taxon>Hologalegina</taxon>
        <taxon>IRL clade</taxon>
        <taxon>Trifolieae</taxon>
        <taxon>Trifolium</taxon>
    </lineage>
</organism>
<dbReference type="Gene3D" id="2.40.50.140">
    <property type="entry name" value="Nucleic acid-binding proteins"/>
    <property type="match status" value="1"/>
</dbReference>
<dbReference type="EMBL" id="DF973292">
    <property type="protein sequence ID" value="GAU24575.1"/>
    <property type="molecule type" value="Genomic_DNA"/>
</dbReference>
<evidence type="ECO:0008006" key="3">
    <source>
        <dbReference type="Google" id="ProtNLM"/>
    </source>
</evidence>
<keyword evidence="2" id="KW-1185">Reference proteome</keyword>
<dbReference type="InterPro" id="IPR012340">
    <property type="entry name" value="NA-bd_OB-fold"/>
</dbReference>
<dbReference type="CDD" id="cd04481">
    <property type="entry name" value="RPA1_DBD_B_like"/>
    <property type="match status" value="1"/>
</dbReference>